<evidence type="ECO:0000256" key="2">
    <source>
        <dbReference type="ARBA" id="ARBA00007543"/>
    </source>
</evidence>
<comment type="subcellular location">
    <subcellularLocation>
        <location evidence="1">Cell membrane</location>
        <topology evidence="1">Multi-pass membrane protein</topology>
    </subcellularLocation>
</comment>
<proteinExistence type="inferred from homology"/>
<dbReference type="EMBL" id="JBEPMM010000006">
    <property type="protein sequence ID" value="MET3693135.1"/>
    <property type="molecule type" value="Genomic_DNA"/>
</dbReference>
<evidence type="ECO:0000256" key="5">
    <source>
        <dbReference type="ARBA" id="ARBA00022989"/>
    </source>
</evidence>
<dbReference type="PANTHER" id="PTHR43141">
    <property type="entry name" value="CYTOCHROME BD2 SUBUNIT II"/>
    <property type="match status" value="1"/>
</dbReference>
<gene>
    <name evidence="8" type="ORF">ABID43_002679</name>
</gene>
<sequence length="72" mass="7816">MSVVIDGFDLGVDILFTAARKGNWRDRMMVSVAPIWDGNETWLALGSGGLFAVFSVAYAILLPALYLPLIPC</sequence>
<keyword evidence="9" id="KW-1185">Reference proteome</keyword>
<dbReference type="Pfam" id="PF02322">
    <property type="entry name" value="Cyt_bd_oxida_II"/>
    <property type="match status" value="1"/>
</dbReference>
<keyword evidence="3" id="KW-1003">Cell membrane</keyword>
<dbReference type="PANTHER" id="PTHR43141:SF4">
    <property type="entry name" value="CYTOCHROME BD2 SUBUNIT II"/>
    <property type="match status" value="1"/>
</dbReference>
<keyword evidence="6 7" id="KW-0472">Membrane</keyword>
<organism evidence="8 9">
    <name type="scientific">Methylobacterium goesingense</name>
    <dbReference type="NCBI Taxonomy" id="243690"/>
    <lineage>
        <taxon>Bacteria</taxon>
        <taxon>Pseudomonadati</taxon>
        <taxon>Pseudomonadota</taxon>
        <taxon>Alphaproteobacteria</taxon>
        <taxon>Hyphomicrobiales</taxon>
        <taxon>Methylobacteriaceae</taxon>
        <taxon>Methylobacterium</taxon>
    </lineage>
</organism>
<comment type="caution">
    <text evidence="8">The sequence shown here is derived from an EMBL/GenBank/DDBJ whole genome shotgun (WGS) entry which is preliminary data.</text>
</comment>
<keyword evidence="5 7" id="KW-1133">Transmembrane helix</keyword>
<keyword evidence="4 7" id="KW-0812">Transmembrane</keyword>
<evidence type="ECO:0000256" key="4">
    <source>
        <dbReference type="ARBA" id="ARBA00022692"/>
    </source>
</evidence>
<evidence type="ECO:0000256" key="3">
    <source>
        <dbReference type="ARBA" id="ARBA00022475"/>
    </source>
</evidence>
<dbReference type="InterPro" id="IPR003317">
    <property type="entry name" value="Cyt-d_oxidase_su2"/>
</dbReference>
<evidence type="ECO:0000313" key="8">
    <source>
        <dbReference type="EMBL" id="MET3693135.1"/>
    </source>
</evidence>
<accession>A0ABV2L8S5</accession>
<comment type="similarity">
    <text evidence="2">Belongs to the cytochrome ubiquinol oxidase subunit 2 family.</text>
</comment>
<name>A0ABV2L8S5_9HYPH</name>
<reference evidence="8 9" key="1">
    <citation type="submission" date="2024-06" db="EMBL/GenBank/DDBJ databases">
        <title>Genomic Encyclopedia of Type Strains, Phase IV (KMG-IV): sequencing the most valuable type-strain genomes for metagenomic binning, comparative biology and taxonomic classification.</title>
        <authorList>
            <person name="Goeker M."/>
        </authorList>
    </citation>
    <scope>NUCLEOTIDE SEQUENCE [LARGE SCALE GENOMIC DNA]</scope>
    <source>
        <strain evidence="8 9">DSM 21331</strain>
    </source>
</reference>
<evidence type="ECO:0000256" key="7">
    <source>
        <dbReference type="SAM" id="Phobius"/>
    </source>
</evidence>
<evidence type="ECO:0000313" key="9">
    <source>
        <dbReference type="Proteomes" id="UP001549145"/>
    </source>
</evidence>
<feature type="transmembrane region" description="Helical" evidence="7">
    <location>
        <begin position="42"/>
        <end position="67"/>
    </location>
</feature>
<evidence type="ECO:0000256" key="1">
    <source>
        <dbReference type="ARBA" id="ARBA00004651"/>
    </source>
</evidence>
<dbReference type="Proteomes" id="UP001549145">
    <property type="component" value="Unassembled WGS sequence"/>
</dbReference>
<protein>
    <submittedName>
        <fullName evidence="8">Cytochrome bd-type quinol oxidase subunit 2</fullName>
    </submittedName>
</protein>
<evidence type="ECO:0000256" key="6">
    <source>
        <dbReference type="ARBA" id="ARBA00023136"/>
    </source>
</evidence>